<gene>
    <name evidence="2" type="ORF">PFLmoz3_05786</name>
</gene>
<comment type="caution">
    <text evidence="2">The sequence shown here is derived from an EMBL/GenBank/DDBJ whole genome shotgun (WGS) entry which is preliminary data.</text>
</comment>
<evidence type="ECO:0000313" key="2">
    <source>
        <dbReference type="EMBL" id="KWV84748.1"/>
    </source>
</evidence>
<feature type="transmembrane region" description="Helical" evidence="1">
    <location>
        <begin position="56"/>
        <end position="80"/>
    </location>
</feature>
<dbReference type="Proteomes" id="UP000061348">
    <property type="component" value="Unassembled WGS sequence"/>
</dbReference>
<dbReference type="AlphaFoldDB" id="A0A125QHJ9"/>
<keyword evidence="1" id="KW-1133">Transmembrane helix</keyword>
<organism evidence="2 3">
    <name type="scientific">Pseudomonas fluorescens</name>
    <dbReference type="NCBI Taxonomy" id="294"/>
    <lineage>
        <taxon>Bacteria</taxon>
        <taxon>Pseudomonadati</taxon>
        <taxon>Pseudomonadota</taxon>
        <taxon>Gammaproteobacteria</taxon>
        <taxon>Pseudomonadales</taxon>
        <taxon>Pseudomonadaceae</taxon>
        <taxon>Pseudomonas</taxon>
    </lineage>
</organism>
<feature type="transmembrane region" description="Helical" evidence="1">
    <location>
        <begin position="12"/>
        <end position="35"/>
    </location>
</feature>
<accession>A0A125QHJ9</accession>
<evidence type="ECO:0000256" key="1">
    <source>
        <dbReference type="SAM" id="Phobius"/>
    </source>
</evidence>
<reference evidence="2 3" key="1">
    <citation type="submission" date="2015-05" db="EMBL/GenBank/DDBJ databases">
        <title>A genomic and transcriptomic approach to investigate the blue pigment phenotype in Pseudomonas fluorescens.</title>
        <authorList>
            <person name="Andreani N.A."/>
            <person name="Cardazzo B."/>
        </authorList>
    </citation>
    <scope>NUCLEOTIDE SEQUENCE [LARGE SCALE GENOMIC DNA]</scope>
    <source>
        <strain evidence="2 3">Ps_22</strain>
    </source>
</reference>
<sequence>MVKPNNDTVPAGVWSNCEVVLLGTGSTLTTTWGVLLPPKVARKLWAKRSTSAGATYTWLVSYCGATATFGVAANALLIIAPASSVNASDTLVAVLPMPVLQRF</sequence>
<keyword evidence="1" id="KW-0812">Transmembrane</keyword>
<keyword evidence="1" id="KW-0472">Membrane</keyword>
<evidence type="ECO:0000313" key="3">
    <source>
        <dbReference type="Proteomes" id="UP000061348"/>
    </source>
</evidence>
<protein>
    <submittedName>
        <fullName evidence="2">Uncharacterized protein</fullName>
    </submittedName>
</protein>
<name>A0A125QHJ9_PSEFL</name>
<proteinExistence type="predicted"/>
<dbReference type="EMBL" id="LCYA01000154">
    <property type="protein sequence ID" value="KWV84748.1"/>
    <property type="molecule type" value="Genomic_DNA"/>
</dbReference>